<dbReference type="AlphaFoldDB" id="A0A939HRT1"/>
<dbReference type="EMBL" id="JAFVMH010000018">
    <property type="protein sequence ID" value="MBO1326776.1"/>
    <property type="molecule type" value="Genomic_DNA"/>
</dbReference>
<evidence type="ECO:0000259" key="5">
    <source>
        <dbReference type="PROSITE" id="PS51755"/>
    </source>
</evidence>
<feature type="modified residue" description="4-aspartylphosphate" evidence="2">
    <location>
        <position position="51"/>
    </location>
</feature>
<dbReference type="SMART" id="SM00862">
    <property type="entry name" value="Trans_reg_C"/>
    <property type="match status" value="1"/>
</dbReference>
<dbReference type="GO" id="GO:0000156">
    <property type="term" value="F:phosphorelay response regulator activity"/>
    <property type="evidence" value="ECO:0007669"/>
    <property type="project" value="TreeGrafter"/>
</dbReference>
<evidence type="ECO:0000259" key="4">
    <source>
        <dbReference type="PROSITE" id="PS50110"/>
    </source>
</evidence>
<protein>
    <submittedName>
        <fullName evidence="6">Response regulator transcription factor</fullName>
    </submittedName>
</protein>
<reference evidence="6" key="1">
    <citation type="submission" date="2021-03" db="EMBL/GenBank/DDBJ databases">
        <title>The complete genome sequence of Acetobacter sp. TBRC 12339.</title>
        <authorList>
            <person name="Charoenyingcharoen P."/>
            <person name="Yukphan P."/>
        </authorList>
    </citation>
    <scope>NUCLEOTIDE SEQUENCE</scope>
    <source>
        <strain evidence="6">TBRC 12339</strain>
    </source>
</reference>
<dbReference type="InterPro" id="IPR039420">
    <property type="entry name" value="WalR-like"/>
</dbReference>
<dbReference type="PROSITE" id="PS51755">
    <property type="entry name" value="OMPR_PHOB"/>
    <property type="match status" value="1"/>
</dbReference>
<dbReference type="PROSITE" id="PS50110">
    <property type="entry name" value="RESPONSE_REGULATORY"/>
    <property type="match status" value="1"/>
</dbReference>
<sequence length="224" mass="24847">MRVLIVEDEQDLGEAVLERVRQAGHVADWLVTLEDAKAALATVDYDCLLLDLRLPDGSGRDLLRQIRATGRQIAILITTAEDQISDRVAGLAAGADDYIVKPFDLDELIARLSAVARRYVVQGRTLCLKTEAGSFTVDRDHAQIFRDGEVVELTAREWAILELLTRRPGTLYSREQIETVLYDLADDVGSNTVEVFISRLRKKIGNGVIRTVRGRGYGVLPDTA</sequence>
<dbReference type="SMART" id="SM00448">
    <property type="entry name" value="REC"/>
    <property type="match status" value="1"/>
</dbReference>
<dbReference type="GO" id="GO:0032993">
    <property type="term" value="C:protein-DNA complex"/>
    <property type="evidence" value="ECO:0007669"/>
    <property type="project" value="TreeGrafter"/>
</dbReference>
<dbReference type="InterPro" id="IPR001867">
    <property type="entry name" value="OmpR/PhoB-type_DNA-bd"/>
</dbReference>
<dbReference type="PANTHER" id="PTHR48111">
    <property type="entry name" value="REGULATOR OF RPOS"/>
    <property type="match status" value="1"/>
</dbReference>
<keyword evidence="1 3" id="KW-0238">DNA-binding</keyword>
<dbReference type="RefSeq" id="WP_207847635.1">
    <property type="nucleotide sequence ID" value="NZ_JAFVMH010000018.1"/>
</dbReference>
<dbReference type="CDD" id="cd00383">
    <property type="entry name" value="trans_reg_C"/>
    <property type="match status" value="1"/>
</dbReference>
<evidence type="ECO:0000256" key="2">
    <source>
        <dbReference type="PROSITE-ProRule" id="PRU00169"/>
    </source>
</evidence>
<feature type="DNA-binding region" description="OmpR/PhoB-type" evidence="3">
    <location>
        <begin position="127"/>
        <end position="221"/>
    </location>
</feature>
<feature type="domain" description="Response regulatory" evidence="4">
    <location>
        <begin position="2"/>
        <end position="116"/>
    </location>
</feature>
<dbReference type="InterPro" id="IPR036388">
    <property type="entry name" value="WH-like_DNA-bd_sf"/>
</dbReference>
<dbReference type="GO" id="GO:0006355">
    <property type="term" value="P:regulation of DNA-templated transcription"/>
    <property type="evidence" value="ECO:0007669"/>
    <property type="project" value="InterPro"/>
</dbReference>
<evidence type="ECO:0000313" key="7">
    <source>
        <dbReference type="Proteomes" id="UP000664073"/>
    </source>
</evidence>
<organism evidence="6 7">
    <name type="scientific">Acetobacter garciniae</name>
    <dbReference type="NCBI Taxonomy" id="2817435"/>
    <lineage>
        <taxon>Bacteria</taxon>
        <taxon>Pseudomonadati</taxon>
        <taxon>Pseudomonadota</taxon>
        <taxon>Alphaproteobacteria</taxon>
        <taxon>Acetobacterales</taxon>
        <taxon>Acetobacteraceae</taxon>
        <taxon>Acetobacter</taxon>
    </lineage>
</organism>
<gene>
    <name evidence="6" type="ORF">J2D77_16660</name>
</gene>
<name>A0A939HRT1_9PROT</name>
<dbReference type="Proteomes" id="UP000664073">
    <property type="component" value="Unassembled WGS sequence"/>
</dbReference>
<dbReference type="GO" id="GO:0005829">
    <property type="term" value="C:cytosol"/>
    <property type="evidence" value="ECO:0007669"/>
    <property type="project" value="TreeGrafter"/>
</dbReference>
<feature type="domain" description="OmpR/PhoB-type" evidence="5">
    <location>
        <begin position="127"/>
        <end position="221"/>
    </location>
</feature>
<comment type="caution">
    <text evidence="6">The sequence shown here is derived from an EMBL/GenBank/DDBJ whole genome shotgun (WGS) entry which is preliminary data.</text>
</comment>
<dbReference type="Pfam" id="PF00072">
    <property type="entry name" value="Response_reg"/>
    <property type="match status" value="1"/>
</dbReference>
<dbReference type="PANTHER" id="PTHR48111:SF36">
    <property type="entry name" value="TRANSCRIPTIONAL REGULATORY PROTEIN CUTR"/>
    <property type="match status" value="1"/>
</dbReference>
<dbReference type="Gene3D" id="1.10.10.10">
    <property type="entry name" value="Winged helix-like DNA-binding domain superfamily/Winged helix DNA-binding domain"/>
    <property type="match status" value="1"/>
</dbReference>
<evidence type="ECO:0000256" key="3">
    <source>
        <dbReference type="PROSITE-ProRule" id="PRU01091"/>
    </source>
</evidence>
<dbReference type="InterPro" id="IPR011006">
    <property type="entry name" value="CheY-like_superfamily"/>
</dbReference>
<accession>A0A939HRT1</accession>
<dbReference type="SUPFAM" id="SSF52172">
    <property type="entry name" value="CheY-like"/>
    <property type="match status" value="1"/>
</dbReference>
<dbReference type="Pfam" id="PF00486">
    <property type="entry name" value="Trans_reg_C"/>
    <property type="match status" value="1"/>
</dbReference>
<evidence type="ECO:0000256" key="1">
    <source>
        <dbReference type="ARBA" id="ARBA00023125"/>
    </source>
</evidence>
<dbReference type="Gene3D" id="6.10.250.690">
    <property type="match status" value="1"/>
</dbReference>
<proteinExistence type="predicted"/>
<evidence type="ECO:0000313" key="6">
    <source>
        <dbReference type="EMBL" id="MBO1326776.1"/>
    </source>
</evidence>
<keyword evidence="7" id="KW-1185">Reference proteome</keyword>
<keyword evidence="2" id="KW-0597">Phosphoprotein</keyword>
<dbReference type="GO" id="GO:0000976">
    <property type="term" value="F:transcription cis-regulatory region binding"/>
    <property type="evidence" value="ECO:0007669"/>
    <property type="project" value="TreeGrafter"/>
</dbReference>
<dbReference type="Gene3D" id="3.40.50.2300">
    <property type="match status" value="1"/>
</dbReference>
<dbReference type="InterPro" id="IPR001789">
    <property type="entry name" value="Sig_transdc_resp-reg_receiver"/>
</dbReference>